<dbReference type="PANTHER" id="PTHR35936:SF19">
    <property type="entry name" value="AMINO-ACID-BINDING PROTEIN YXEM-RELATED"/>
    <property type="match status" value="1"/>
</dbReference>
<accession>A0A078KVX2</accession>
<evidence type="ECO:0000256" key="2">
    <source>
        <dbReference type="ARBA" id="ARBA00022729"/>
    </source>
</evidence>
<dbReference type="OrthoDB" id="5650375at2"/>
<keyword evidence="2" id="KW-0732">Signal</keyword>
<dbReference type="EMBL" id="CCSB01000001">
    <property type="protein sequence ID" value="CDZ75853.1"/>
    <property type="molecule type" value="Genomic_DNA"/>
</dbReference>
<dbReference type="Pfam" id="PF00497">
    <property type="entry name" value="SBP_bac_3"/>
    <property type="match status" value="1"/>
</dbReference>
<dbReference type="SUPFAM" id="SSF53850">
    <property type="entry name" value="Periplasmic binding protein-like II"/>
    <property type="match status" value="1"/>
</dbReference>
<dbReference type="STRING" id="1034943.BN59_00112"/>
<sequence>MRLIVCFLLFLSYFSSGYADIKIGTVYFYPPFIITKNEGFDFDLLNKLCARIQVHCTFVQMDSKKLFSALNDRKIDLAIGGIEITPDREAKYSVSLPYVLSRGQFIVSQNSSLRDLTGLKGKTVGVVNDLNGKAFIDYLTSNFYNQFQLKQYSNMLDIINDLNQGALDAAFMHASTANYWLIQSDSSFKKLDKDTIIGKGIGIIALPEQSTLIKQINSQLQNMEVNGDYLNLYHTYFGEEV</sequence>
<dbReference type="InterPro" id="IPR001638">
    <property type="entry name" value="Solute-binding_3/MltF_N"/>
</dbReference>
<feature type="domain" description="Solute-binding protein family 3/N-terminal" evidence="3">
    <location>
        <begin position="20"/>
        <end position="240"/>
    </location>
</feature>
<comment type="similarity">
    <text evidence="1">Belongs to the bacterial solute-binding protein 3 family.</text>
</comment>
<dbReference type="RefSeq" id="WP_043872489.1">
    <property type="nucleotide sequence ID" value="NZ_CCVW01000001.1"/>
</dbReference>
<name>A0A078KVX2_9GAMM</name>
<proteinExistence type="inferred from homology"/>
<evidence type="ECO:0000313" key="4">
    <source>
        <dbReference type="EMBL" id="CDZ75853.1"/>
    </source>
</evidence>
<gene>
    <name evidence="4" type="primary">artJ_1</name>
    <name evidence="4" type="ORF">BN59_00112</name>
</gene>
<evidence type="ECO:0000259" key="3">
    <source>
        <dbReference type="SMART" id="SM00062"/>
    </source>
</evidence>
<keyword evidence="5" id="KW-1185">Reference proteome</keyword>
<protein>
    <submittedName>
        <fullName evidence="4">ABC transporter arginine-binding protein 1</fullName>
    </submittedName>
</protein>
<dbReference type="Proteomes" id="UP000044071">
    <property type="component" value="Unassembled WGS sequence"/>
</dbReference>
<reference evidence="4 5" key="1">
    <citation type="submission" date="2014-06" db="EMBL/GenBank/DDBJ databases">
        <authorList>
            <person name="Urmite Genomes Urmite Genomes"/>
        </authorList>
    </citation>
    <scope>NUCLEOTIDE SEQUENCE [LARGE SCALE GENOMIC DNA]</scope>
</reference>
<dbReference type="SMART" id="SM00062">
    <property type="entry name" value="PBPb"/>
    <property type="match status" value="1"/>
</dbReference>
<dbReference type="eggNOG" id="COG0834">
    <property type="taxonomic scope" value="Bacteria"/>
</dbReference>
<evidence type="ECO:0000256" key="1">
    <source>
        <dbReference type="ARBA" id="ARBA00010333"/>
    </source>
</evidence>
<evidence type="ECO:0000313" key="5">
    <source>
        <dbReference type="Proteomes" id="UP000044071"/>
    </source>
</evidence>
<dbReference type="AlphaFoldDB" id="A0A078KVX2"/>
<dbReference type="Gene3D" id="3.40.190.10">
    <property type="entry name" value="Periplasmic binding protein-like II"/>
    <property type="match status" value="2"/>
</dbReference>
<organism evidence="4 5">
    <name type="scientific">Legionella massiliensis</name>
    <dbReference type="NCBI Taxonomy" id="1034943"/>
    <lineage>
        <taxon>Bacteria</taxon>
        <taxon>Pseudomonadati</taxon>
        <taxon>Pseudomonadota</taxon>
        <taxon>Gammaproteobacteria</taxon>
        <taxon>Legionellales</taxon>
        <taxon>Legionellaceae</taxon>
        <taxon>Legionella</taxon>
    </lineage>
</organism>
<dbReference type="PANTHER" id="PTHR35936">
    <property type="entry name" value="MEMBRANE-BOUND LYTIC MUREIN TRANSGLYCOSYLASE F"/>
    <property type="match status" value="1"/>
</dbReference>